<evidence type="ECO:0000313" key="1">
    <source>
        <dbReference type="EMBL" id="CAG8530041.1"/>
    </source>
</evidence>
<accession>A0ACA9LJL6</accession>
<gene>
    <name evidence="1" type="ORF">SPELUC_LOCUS4323</name>
</gene>
<name>A0ACA9LJL6_9GLOM</name>
<evidence type="ECO:0000313" key="2">
    <source>
        <dbReference type="Proteomes" id="UP000789366"/>
    </source>
</evidence>
<keyword evidence="2" id="KW-1185">Reference proteome</keyword>
<dbReference type="EMBL" id="CAJVPW010003820">
    <property type="protein sequence ID" value="CAG8530041.1"/>
    <property type="molecule type" value="Genomic_DNA"/>
</dbReference>
<reference evidence="1" key="1">
    <citation type="submission" date="2021-06" db="EMBL/GenBank/DDBJ databases">
        <authorList>
            <person name="Kallberg Y."/>
            <person name="Tangrot J."/>
            <person name="Rosling A."/>
        </authorList>
    </citation>
    <scope>NUCLEOTIDE SEQUENCE</scope>
    <source>
        <strain evidence="1">28 12/20/2015</strain>
    </source>
</reference>
<proteinExistence type="predicted"/>
<organism evidence="1 2">
    <name type="scientific">Cetraspora pellucida</name>
    <dbReference type="NCBI Taxonomy" id="1433469"/>
    <lineage>
        <taxon>Eukaryota</taxon>
        <taxon>Fungi</taxon>
        <taxon>Fungi incertae sedis</taxon>
        <taxon>Mucoromycota</taxon>
        <taxon>Glomeromycotina</taxon>
        <taxon>Glomeromycetes</taxon>
        <taxon>Diversisporales</taxon>
        <taxon>Gigasporaceae</taxon>
        <taxon>Cetraspora</taxon>
    </lineage>
</organism>
<dbReference type="Proteomes" id="UP000789366">
    <property type="component" value="Unassembled WGS sequence"/>
</dbReference>
<sequence>MVDEISVEYDNSVNNNDIFDEHNQDNQDNALRSILQSQPKNMSKTPNLKEIKLIPIMNHSGRSWIWSYYQRYEAVPPYKTIVSCLVEVHKNNKSELCGHLMGSVDSSTGNYIGHLATRHGITESSHNKKIKQPLSSQLQIDKMIYGNPERKHRLDQKFVELLIKDQQPLNIRNNEGLTDFIAEFDPSYQFPSERYC</sequence>
<protein>
    <submittedName>
        <fullName evidence="1">13302_t:CDS:1</fullName>
    </submittedName>
</protein>
<comment type="caution">
    <text evidence="1">The sequence shown here is derived from an EMBL/GenBank/DDBJ whole genome shotgun (WGS) entry which is preliminary data.</text>
</comment>